<evidence type="ECO:0000313" key="2">
    <source>
        <dbReference type="EMBL" id="MBE1494225.1"/>
    </source>
</evidence>
<proteinExistence type="predicted"/>
<keyword evidence="3" id="KW-1185">Reference proteome</keyword>
<evidence type="ECO:0000313" key="3">
    <source>
        <dbReference type="Proteomes" id="UP000631670"/>
    </source>
</evidence>
<name>A0ABR9HTH4_9PSEU</name>
<organism evidence="2 3">
    <name type="scientific">Amycolatopsis lexingtonensis</name>
    <dbReference type="NCBI Taxonomy" id="218822"/>
    <lineage>
        <taxon>Bacteria</taxon>
        <taxon>Bacillati</taxon>
        <taxon>Actinomycetota</taxon>
        <taxon>Actinomycetes</taxon>
        <taxon>Pseudonocardiales</taxon>
        <taxon>Pseudonocardiaceae</taxon>
        <taxon>Amycolatopsis</taxon>
    </lineage>
</organism>
<protein>
    <submittedName>
        <fullName evidence="2">Uncharacterized protein</fullName>
    </submittedName>
</protein>
<comment type="caution">
    <text evidence="2">The sequence shown here is derived from an EMBL/GenBank/DDBJ whole genome shotgun (WGS) entry which is preliminary data.</text>
</comment>
<dbReference type="EMBL" id="JADBEG010000001">
    <property type="protein sequence ID" value="MBE1494225.1"/>
    <property type="molecule type" value="Genomic_DNA"/>
</dbReference>
<evidence type="ECO:0000256" key="1">
    <source>
        <dbReference type="SAM" id="MobiDB-lite"/>
    </source>
</evidence>
<gene>
    <name evidence="2" type="ORF">H4696_001325</name>
</gene>
<feature type="region of interest" description="Disordered" evidence="1">
    <location>
        <begin position="148"/>
        <end position="180"/>
    </location>
</feature>
<feature type="region of interest" description="Disordered" evidence="1">
    <location>
        <begin position="1"/>
        <end position="35"/>
    </location>
</feature>
<accession>A0ABR9HTH4</accession>
<reference evidence="2 3" key="1">
    <citation type="submission" date="2020-10" db="EMBL/GenBank/DDBJ databases">
        <title>Sequencing the genomes of 1000 actinobacteria strains.</title>
        <authorList>
            <person name="Klenk H.-P."/>
        </authorList>
    </citation>
    <scope>NUCLEOTIDE SEQUENCE [LARGE SCALE GENOMIC DNA]</scope>
    <source>
        <strain evidence="2 3">DSM 44653</strain>
    </source>
</reference>
<dbReference type="Proteomes" id="UP000631670">
    <property type="component" value="Unassembled WGS sequence"/>
</dbReference>
<sequence>MRSVGRPVVRQHAFDGDAQVGEPGHGPAQHRGGGGGGFVGVDFGVGDAGVVVDNGVDERGAGAGLVVGAAGQPRGGSLVDLALSPADVAPAAAVGDVAELGDIDMDQRSGMVVFVAAQRFAGDPVDVGEPVDPATHQYRVQRGCRQAEPAGDLDRAQPVTPPQPHDRPHHRPRSAGRAAVGTAAAISHPGYTFDAVTIGPLRGRLRRDHEHFRCGGVGPALLDDQAGESESGAWGQGGVRVGHEGLRWVKRFLDSSTSQPEAFTCLCDRPPVVTSTRDNVPGHHT</sequence>